<sequence>MSNRTNLFITQDPSRSTKSTFSRNQSLPSLKFKKSSNILEYKRKLQAQLDRIKEGNEDIQKASGMTQLWKEMRNKTIDSCNNLTDGRIITPGARAASTGNVEDLKSCAEELEEEKQQRPTIPKRNQSVLKMKTPKLARDVLGNLIRRKMMSQKYTKDGLDLSKMNAFKVIQLRKRHIKETNPSVLNEDEYFEDDGEVTLFKSNSKFAPSKSTKLKNKLISTKTLQRYNSIKKVASQNYMKARREVSEQSTQMKKVHSQNDTKEVQLGMQRNRSQPTILRNESVLRDCIQDVKLKKDKFFRDMKKLRKQFKIIPKNNKSQLNFFQMSTDQINSYFDTKIQKMNSLKHSYSDRFFGEILKTKMQILSKYRFDVRDNI</sequence>
<evidence type="ECO:0000313" key="2">
    <source>
        <dbReference type="EMBL" id="CAI2371268.1"/>
    </source>
</evidence>
<gene>
    <name evidence="2" type="ORF">ECRASSUSDP1_LOCUS12588</name>
</gene>
<accession>A0AAD1UPI0</accession>
<comment type="caution">
    <text evidence="2">The sequence shown here is derived from an EMBL/GenBank/DDBJ whole genome shotgun (WGS) entry which is preliminary data.</text>
</comment>
<evidence type="ECO:0000313" key="3">
    <source>
        <dbReference type="Proteomes" id="UP001295684"/>
    </source>
</evidence>
<keyword evidence="3" id="KW-1185">Reference proteome</keyword>
<dbReference type="AlphaFoldDB" id="A0AAD1UPI0"/>
<name>A0AAD1UPI0_EUPCR</name>
<reference evidence="2" key="1">
    <citation type="submission" date="2023-07" db="EMBL/GenBank/DDBJ databases">
        <authorList>
            <consortium name="AG Swart"/>
            <person name="Singh M."/>
            <person name="Singh A."/>
            <person name="Seah K."/>
            <person name="Emmerich C."/>
        </authorList>
    </citation>
    <scope>NUCLEOTIDE SEQUENCE</scope>
    <source>
        <strain evidence="2">DP1</strain>
    </source>
</reference>
<organism evidence="2 3">
    <name type="scientific">Euplotes crassus</name>
    <dbReference type="NCBI Taxonomy" id="5936"/>
    <lineage>
        <taxon>Eukaryota</taxon>
        <taxon>Sar</taxon>
        <taxon>Alveolata</taxon>
        <taxon>Ciliophora</taxon>
        <taxon>Intramacronucleata</taxon>
        <taxon>Spirotrichea</taxon>
        <taxon>Hypotrichia</taxon>
        <taxon>Euplotida</taxon>
        <taxon>Euplotidae</taxon>
        <taxon>Moneuplotes</taxon>
    </lineage>
</organism>
<dbReference type="Proteomes" id="UP001295684">
    <property type="component" value="Unassembled WGS sequence"/>
</dbReference>
<protein>
    <submittedName>
        <fullName evidence="2">Uncharacterized protein</fullName>
    </submittedName>
</protein>
<evidence type="ECO:0000256" key="1">
    <source>
        <dbReference type="SAM" id="MobiDB-lite"/>
    </source>
</evidence>
<proteinExistence type="predicted"/>
<dbReference type="EMBL" id="CAMPGE010012497">
    <property type="protein sequence ID" value="CAI2371268.1"/>
    <property type="molecule type" value="Genomic_DNA"/>
</dbReference>
<feature type="region of interest" description="Disordered" evidence="1">
    <location>
        <begin position="1"/>
        <end position="23"/>
    </location>
</feature>